<keyword evidence="2" id="KW-0808">Transferase</keyword>
<dbReference type="InterPro" id="IPR013024">
    <property type="entry name" value="GGCT-like"/>
</dbReference>
<dbReference type="CDD" id="cd06661">
    <property type="entry name" value="GGCT_like"/>
    <property type="match status" value="1"/>
</dbReference>
<dbReference type="EC" id="2.3.2.-" evidence="2"/>
<proteinExistence type="predicted"/>
<protein>
    <submittedName>
        <fullName evidence="2">Gamma-glutamylcyclotransferase family protein</fullName>
        <ecNumber evidence="2">2.3.2.-</ecNumber>
    </submittedName>
</protein>
<evidence type="ECO:0000313" key="2">
    <source>
        <dbReference type="EMBL" id="MFC3022298.1"/>
    </source>
</evidence>
<dbReference type="Gene3D" id="3.10.490.10">
    <property type="entry name" value="Gamma-glutamyl cyclotransferase-like"/>
    <property type="match status" value="1"/>
</dbReference>
<dbReference type="EMBL" id="JBHRSE010000003">
    <property type="protein sequence ID" value="MFC3022298.1"/>
    <property type="molecule type" value="Genomic_DNA"/>
</dbReference>
<comment type="caution">
    <text evidence="2">The sequence shown here is derived from an EMBL/GenBank/DDBJ whole genome shotgun (WGS) entry which is preliminary data.</text>
</comment>
<keyword evidence="3" id="KW-1185">Reference proteome</keyword>
<dbReference type="SUPFAM" id="SSF110857">
    <property type="entry name" value="Gamma-glutamyl cyclotransferase-like"/>
    <property type="match status" value="1"/>
</dbReference>
<accession>A0ABV7C649</accession>
<dbReference type="GO" id="GO:0016746">
    <property type="term" value="F:acyltransferase activity"/>
    <property type="evidence" value="ECO:0007669"/>
    <property type="project" value="UniProtKB-KW"/>
</dbReference>
<dbReference type="RefSeq" id="WP_123015468.1">
    <property type="nucleotide sequence ID" value="NZ_AP024911.1"/>
</dbReference>
<dbReference type="Pfam" id="PF06094">
    <property type="entry name" value="GGACT"/>
    <property type="match status" value="1"/>
</dbReference>
<sequence>MYIFGYGSLMNSASRQLTGQTGQAIPVIVSGLVRHWGKIDDSYVMSPLVVQPGESEVNGVLLEVSNDQLPEFDLRERGYQRMRIPTTAIRSQHPFDKQQDVWVYVTCTHQPPCTKSPIVQSYVDTVLAGCLEVSEEFARHFVAHTKGWHHPQEKDRHAPIYPRMAGIKAEQLPLIDALLSEL</sequence>
<organism evidence="2 3">
    <name type="scientific">Vibrio zhugei</name>
    <dbReference type="NCBI Taxonomy" id="2479546"/>
    <lineage>
        <taxon>Bacteria</taxon>
        <taxon>Pseudomonadati</taxon>
        <taxon>Pseudomonadota</taxon>
        <taxon>Gammaproteobacteria</taxon>
        <taxon>Vibrionales</taxon>
        <taxon>Vibrionaceae</taxon>
        <taxon>Vibrio</taxon>
    </lineage>
</organism>
<feature type="domain" description="Gamma-glutamylcyclotransferase AIG2-like" evidence="1">
    <location>
        <begin position="3"/>
        <end position="108"/>
    </location>
</feature>
<keyword evidence="2" id="KW-0012">Acyltransferase</keyword>
<name>A0ABV7C649_9VIBR</name>
<evidence type="ECO:0000313" key="3">
    <source>
        <dbReference type="Proteomes" id="UP001595384"/>
    </source>
</evidence>
<dbReference type="Proteomes" id="UP001595384">
    <property type="component" value="Unassembled WGS sequence"/>
</dbReference>
<dbReference type="InterPro" id="IPR009288">
    <property type="entry name" value="AIG2-like_dom"/>
</dbReference>
<reference evidence="3" key="1">
    <citation type="journal article" date="2019" name="Int. J. Syst. Evol. Microbiol.">
        <title>The Global Catalogue of Microorganisms (GCM) 10K type strain sequencing project: providing services to taxonomists for standard genome sequencing and annotation.</title>
        <authorList>
            <consortium name="The Broad Institute Genomics Platform"/>
            <consortium name="The Broad Institute Genome Sequencing Center for Infectious Disease"/>
            <person name="Wu L."/>
            <person name="Ma J."/>
        </authorList>
    </citation>
    <scope>NUCLEOTIDE SEQUENCE [LARGE SCALE GENOMIC DNA]</scope>
    <source>
        <strain evidence="3">KCTC 62784</strain>
    </source>
</reference>
<evidence type="ECO:0000259" key="1">
    <source>
        <dbReference type="Pfam" id="PF06094"/>
    </source>
</evidence>
<gene>
    <name evidence="2" type="ORF">ACFODT_00320</name>
</gene>
<dbReference type="InterPro" id="IPR036568">
    <property type="entry name" value="GGCT-like_sf"/>
</dbReference>